<evidence type="ECO:0000313" key="2">
    <source>
        <dbReference type="EnsemblMetazoa" id="Aqu2.1.25753_001"/>
    </source>
</evidence>
<dbReference type="AlphaFoldDB" id="A0A1X7UE56"/>
<organism evidence="2">
    <name type="scientific">Amphimedon queenslandica</name>
    <name type="common">Sponge</name>
    <dbReference type="NCBI Taxonomy" id="400682"/>
    <lineage>
        <taxon>Eukaryota</taxon>
        <taxon>Metazoa</taxon>
        <taxon>Porifera</taxon>
        <taxon>Demospongiae</taxon>
        <taxon>Heteroscleromorpha</taxon>
        <taxon>Haplosclerida</taxon>
        <taxon>Niphatidae</taxon>
        <taxon>Amphimedon</taxon>
    </lineage>
</organism>
<accession>A0A1X7UE56</accession>
<sequence>MNIATNQQFNVKVSLLIMTNNGDIETLQEELKQQTDTRDELKRNISELEQQIELTGTEKDKAINGSVWYRRYLYQKSQINGINKEINKIKQQDTALKRTNGSTDDILSDELQQIQQNRQIEIDLRQTLQRLVHDRTLLEWELYTEEWRLNKESKDLQKTNDIITETVTRLNDTSIRLSVTPPTPHLSIKDNERIRTNEKVEEMKSDNN</sequence>
<reference evidence="2" key="1">
    <citation type="submission" date="2017-05" db="UniProtKB">
        <authorList>
            <consortium name="EnsemblMetazoa"/>
        </authorList>
    </citation>
    <scope>IDENTIFICATION</scope>
</reference>
<dbReference type="EnsemblMetazoa" id="Aqu2.1.25753_001">
    <property type="protein sequence ID" value="Aqu2.1.25753_001"/>
    <property type="gene ID" value="Aqu2.1.25753"/>
</dbReference>
<dbReference type="InParanoid" id="A0A1X7UE56"/>
<proteinExistence type="predicted"/>
<name>A0A1X7UE56_AMPQE</name>
<protein>
    <submittedName>
        <fullName evidence="2">Uncharacterized protein</fullName>
    </submittedName>
</protein>
<feature type="coiled-coil region" evidence="1">
    <location>
        <begin position="24"/>
        <end position="58"/>
    </location>
</feature>
<dbReference type="Pfam" id="PF15372">
    <property type="entry name" value="DUF4600"/>
    <property type="match status" value="1"/>
</dbReference>
<evidence type="ECO:0000256" key="1">
    <source>
        <dbReference type="SAM" id="Coils"/>
    </source>
</evidence>
<keyword evidence="1" id="KW-0175">Coiled coil</keyword>
<dbReference type="InterPro" id="IPR028022">
    <property type="entry name" value="DUF4600"/>
</dbReference>